<dbReference type="KEGG" id="lue:DCD74_04360"/>
<proteinExistence type="predicted"/>
<feature type="signal peptide" evidence="1">
    <location>
        <begin position="1"/>
        <end position="23"/>
    </location>
</feature>
<dbReference type="RefSeq" id="WP_112926245.1">
    <property type="nucleotide sequence ID" value="NZ_CP029556.1"/>
</dbReference>
<feature type="chain" id="PRO_5016740499" description="Secreted protein" evidence="1">
    <location>
        <begin position="24"/>
        <end position="160"/>
    </location>
</feature>
<accession>A0A344J4S1</accession>
<sequence>MSKHLNALILGVGLAMMAVPVMAMGQDARVETTSVPAIIENLDSIDTALAANDPRLAALSEKDKLDLAKHKEKVRGLLSGKQTIDELQSRDRIAAFNSLEVIHGIVTGKREDRVVCRREHKLGSNRPETNCMTAKEREQAREAAVQAMAVRGKMLRQEGM</sequence>
<evidence type="ECO:0008006" key="4">
    <source>
        <dbReference type="Google" id="ProtNLM"/>
    </source>
</evidence>
<dbReference type="EMBL" id="CP029556">
    <property type="protein sequence ID" value="AXA84031.1"/>
    <property type="molecule type" value="Genomic_DNA"/>
</dbReference>
<dbReference type="Proteomes" id="UP000251842">
    <property type="component" value="Chromosome"/>
</dbReference>
<dbReference type="AlphaFoldDB" id="A0A344J4S1"/>
<evidence type="ECO:0000313" key="3">
    <source>
        <dbReference type="Proteomes" id="UP000251842"/>
    </source>
</evidence>
<keyword evidence="1" id="KW-0732">Signal</keyword>
<evidence type="ECO:0000256" key="1">
    <source>
        <dbReference type="SAM" id="SignalP"/>
    </source>
</evidence>
<gene>
    <name evidence="2" type="ORF">DCD74_04360</name>
</gene>
<protein>
    <recommendedName>
        <fullName evidence="4">Secreted protein</fullName>
    </recommendedName>
</protein>
<name>A0A344J4S1_9GAMM</name>
<keyword evidence="3" id="KW-1185">Reference proteome</keyword>
<organism evidence="2 3">
    <name type="scientific">Solilutibacter oculi</name>
    <dbReference type="NCBI Taxonomy" id="2698682"/>
    <lineage>
        <taxon>Bacteria</taxon>
        <taxon>Pseudomonadati</taxon>
        <taxon>Pseudomonadota</taxon>
        <taxon>Gammaproteobacteria</taxon>
        <taxon>Lysobacterales</taxon>
        <taxon>Lysobacteraceae</taxon>
        <taxon>Solilutibacter</taxon>
    </lineage>
</organism>
<dbReference type="OrthoDB" id="6025022at2"/>
<reference evidence="3" key="1">
    <citation type="submission" date="2018-05" db="EMBL/GenBank/DDBJ databases">
        <title>Luteimonas pekinense sp. nov., isolated from human Meibomian gland secretions, Beijing, China.</title>
        <authorList>
            <person name="Wen T."/>
            <person name="Bai H."/>
            <person name="Lv H."/>
        </authorList>
    </citation>
    <scope>NUCLEOTIDE SEQUENCE [LARGE SCALE GENOMIC DNA]</scope>
    <source>
        <strain evidence="3">83-4</strain>
    </source>
</reference>
<evidence type="ECO:0000313" key="2">
    <source>
        <dbReference type="EMBL" id="AXA84031.1"/>
    </source>
</evidence>